<dbReference type="PANTHER" id="PTHR33055:SF3">
    <property type="entry name" value="PUTATIVE TRANSPOSASE FOR IS117-RELATED"/>
    <property type="match status" value="1"/>
</dbReference>
<dbReference type="InterPro" id="IPR047650">
    <property type="entry name" value="Transpos_IS110"/>
</dbReference>
<dbReference type="AlphaFoldDB" id="A0A9X2F9K4"/>
<evidence type="ECO:0000259" key="1">
    <source>
        <dbReference type="Pfam" id="PF01548"/>
    </source>
</evidence>
<evidence type="ECO:0000313" key="4">
    <source>
        <dbReference type="Proteomes" id="UP001155182"/>
    </source>
</evidence>
<sequence length="256" mass="29362">MEHTGVYVLGLSAFLQSRQITYALENPLQIKRSMGICRGKTDRADSSIIAQYALRFQDRLRAYQLPCATLQSIRILLGQRERLVNCMRQLELGMQSAKAYSCNLLEELQAANLHIMEQMKQETHRLDKQLQTVIQADETLKSRYELIVSVPGIGLQTAAYILLYTVGMKRFESPRQFACYCGVAPFDYRSGSSIRGKTRVHYLANRKLKSLLHLCSLNAVRNDPELKKYYERKQAEGKNAMSVLNAIRFKLICRVF</sequence>
<organism evidence="3 4">
    <name type="scientific">Solitalea agri</name>
    <dbReference type="NCBI Taxonomy" id="2953739"/>
    <lineage>
        <taxon>Bacteria</taxon>
        <taxon>Pseudomonadati</taxon>
        <taxon>Bacteroidota</taxon>
        <taxon>Sphingobacteriia</taxon>
        <taxon>Sphingobacteriales</taxon>
        <taxon>Sphingobacteriaceae</taxon>
        <taxon>Solitalea</taxon>
    </lineage>
</organism>
<dbReference type="Pfam" id="PF01548">
    <property type="entry name" value="DEDD_Tnp_IS110"/>
    <property type="match status" value="1"/>
</dbReference>
<dbReference type="InterPro" id="IPR003346">
    <property type="entry name" value="Transposase_20"/>
</dbReference>
<keyword evidence="4" id="KW-1185">Reference proteome</keyword>
<feature type="domain" description="Transposase IS110-like N-terminal" evidence="1">
    <location>
        <begin position="1"/>
        <end position="90"/>
    </location>
</feature>
<accession>A0A9X2F9K4</accession>
<dbReference type="GO" id="GO:0004803">
    <property type="term" value="F:transposase activity"/>
    <property type="evidence" value="ECO:0007669"/>
    <property type="project" value="InterPro"/>
</dbReference>
<feature type="domain" description="Transposase IS116/IS110/IS902 C-terminal" evidence="2">
    <location>
        <begin position="145"/>
        <end position="231"/>
    </location>
</feature>
<comment type="caution">
    <text evidence="3">The sequence shown here is derived from an EMBL/GenBank/DDBJ whole genome shotgun (WGS) entry which is preliminary data.</text>
</comment>
<dbReference type="InterPro" id="IPR002525">
    <property type="entry name" value="Transp_IS110-like_N"/>
</dbReference>
<reference evidence="3" key="1">
    <citation type="submission" date="2022-06" db="EMBL/GenBank/DDBJ databases">
        <title>Solitalea sp. MAHUQ-68 isolated from rhizospheric soil.</title>
        <authorList>
            <person name="Huq M.A."/>
        </authorList>
    </citation>
    <scope>NUCLEOTIDE SEQUENCE</scope>
    <source>
        <strain evidence="3">MAHUQ-68</strain>
    </source>
</reference>
<name>A0A9X2F9K4_9SPHI</name>
<evidence type="ECO:0000259" key="2">
    <source>
        <dbReference type="Pfam" id="PF02371"/>
    </source>
</evidence>
<dbReference type="GO" id="GO:0006313">
    <property type="term" value="P:DNA transposition"/>
    <property type="evidence" value="ECO:0007669"/>
    <property type="project" value="InterPro"/>
</dbReference>
<feature type="non-terminal residue" evidence="3">
    <location>
        <position position="256"/>
    </location>
</feature>
<protein>
    <submittedName>
        <fullName evidence="3">Transposase</fullName>
    </submittedName>
</protein>
<dbReference type="GO" id="GO:0003677">
    <property type="term" value="F:DNA binding"/>
    <property type="evidence" value="ECO:0007669"/>
    <property type="project" value="InterPro"/>
</dbReference>
<evidence type="ECO:0000313" key="3">
    <source>
        <dbReference type="EMBL" id="MCO4294811.1"/>
    </source>
</evidence>
<proteinExistence type="predicted"/>
<dbReference type="EMBL" id="JAMWYS010000065">
    <property type="protein sequence ID" value="MCO4294811.1"/>
    <property type="molecule type" value="Genomic_DNA"/>
</dbReference>
<dbReference type="Pfam" id="PF02371">
    <property type="entry name" value="Transposase_20"/>
    <property type="match status" value="1"/>
</dbReference>
<gene>
    <name evidence="3" type="ORF">NF867_18255</name>
</gene>
<dbReference type="Proteomes" id="UP001155182">
    <property type="component" value="Unassembled WGS sequence"/>
</dbReference>
<dbReference type="PANTHER" id="PTHR33055">
    <property type="entry name" value="TRANSPOSASE FOR INSERTION SEQUENCE ELEMENT IS1111A"/>
    <property type="match status" value="1"/>
</dbReference>